<protein>
    <submittedName>
        <fullName evidence="12">Sodium:proton exchanger</fullName>
    </submittedName>
</protein>
<feature type="non-terminal residue" evidence="12">
    <location>
        <position position="1"/>
    </location>
</feature>
<evidence type="ECO:0000313" key="13">
    <source>
        <dbReference type="Proteomes" id="UP000230543"/>
    </source>
</evidence>
<gene>
    <name evidence="12" type="ORF">COU22_00740</name>
</gene>
<sequence length="275" mass="29023">YKLDTSEGVSILAAAVIDDILGILVLALVISMGHGGDISLGELGMIGLKAVGFIGILVFLGFLFIKKLSNFLLKFQGKTYVAVAAALCFLIAALAEMFGLAMIIGAYLTGIIFSVTKIGHEIEEKLVWTAHVIVPVFFAVMGMLVDFKAMLAGLVFGLVITVFAIIGKIVGCGLPALFSGFNFLGSLRIGFGMLPRGEVALIVAGVGLAAGIINQEVFGVSIMMTIITTLMAPLILVPLFKIDKSGLKQAAGEVSTTQTLVEPYFNWSNTEEALN</sequence>
<evidence type="ECO:0000256" key="3">
    <source>
        <dbReference type="ARBA" id="ARBA00022449"/>
    </source>
</evidence>
<keyword evidence="2" id="KW-0813">Transport</keyword>
<evidence type="ECO:0000256" key="8">
    <source>
        <dbReference type="ARBA" id="ARBA00023136"/>
    </source>
</evidence>
<dbReference type="GO" id="GO:0016020">
    <property type="term" value="C:membrane"/>
    <property type="evidence" value="ECO:0007669"/>
    <property type="project" value="UniProtKB-SubCell"/>
</dbReference>
<reference evidence="13" key="1">
    <citation type="submission" date="2017-09" db="EMBL/GenBank/DDBJ databases">
        <title>Depth-based differentiation of microbial function through sediment-hosted aquifers and enrichment of novel symbionts in the deep terrestrial subsurface.</title>
        <authorList>
            <person name="Probst A.J."/>
            <person name="Ladd B."/>
            <person name="Jarett J.K."/>
            <person name="Geller-Mcgrath D.E."/>
            <person name="Sieber C.M.K."/>
            <person name="Emerson J.B."/>
            <person name="Anantharaman K."/>
            <person name="Thomas B.C."/>
            <person name="Malmstrom R."/>
            <person name="Stieglmeier M."/>
            <person name="Klingl A."/>
            <person name="Woyke T."/>
            <person name="Ryan C.M."/>
            <person name="Banfield J.F."/>
        </authorList>
    </citation>
    <scope>NUCLEOTIDE SEQUENCE [LARGE SCALE GENOMIC DNA]</scope>
</reference>
<evidence type="ECO:0000256" key="7">
    <source>
        <dbReference type="ARBA" id="ARBA00023065"/>
    </source>
</evidence>
<evidence type="ECO:0000256" key="4">
    <source>
        <dbReference type="ARBA" id="ARBA00022692"/>
    </source>
</evidence>
<comment type="subcellular location">
    <subcellularLocation>
        <location evidence="1">Membrane</location>
        <topology evidence="1">Multi-pass membrane protein</topology>
    </subcellularLocation>
</comment>
<feature type="transmembrane region" description="Helical" evidence="10">
    <location>
        <begin position="193"/>
        <end position="213"/>
    </location>
</feature>
<keyword evidence="9" id="KW-0739">Sodium transport</keyword>
<evidence type="ECO:0000256" key="6">
    <source>
        <dbReference type="ARBA" id="ARBA00023053"/>
    </source>
</evidence>
<dbReference type="AlphaFoldDB" id="A0A2M6WD27"/>
<evidence type="ECO:0000256" key="2">
    <source>
        <dbReference type="ARBA" id="ARBA00022448"/>
    </source>
</evidence>
<feature type="transmembrane region" description="Helical" evidence="10">
    <location>
        <begin position="12"/>
        <end position="34"/>
    </location>
</feature>
<name>A0A2M6WD27_9BACT</name>
<evidence type="ECO:0000313" key="12">
    <source>
        <dbReference type="EMBL" id="PIT90699.1"/>
    </source>
</evidence>
<dbReference type="InterPro" id="IPR006153">
    <property type="entry name" value="Cation/H_exchanger_TM"/>
</dbReference>
<organism evidence="12 13">
    <name type="scientific">Candidatus Komeilibacteria bacterium CG10_big_fil_rev_8_21_14_0_10_41_13</name>
    <dbReference type="NCBI Taxonomy" id="1974476"/>
    <lineage>
        <taxon>Bacteria</taxon>
        <taxon>Candidatus Komeiliibacteriota</taxon>
    </lineage>
</organism>
<feature type="transmembrane region" description="Helical" evidence="10">
    <location>
        <begin position="46"/>
        <end position="65"/>
    </location>
</feature>
<dbReference type="Pfam" id="PF00999">
    <property type="entry name" value="Na_H_Exchanger"/>
    <property type="match status" value="1"/>
</dbReference>
<feature type="transmembrane region" description="Helical" evidence="10">
    <location>
        <begin position="219"/>
        <end position="240"/>
    </location>
</feature>
<dbReference type="InterPro" id="IPR038770">
    <property type="entry name" value="Na+/solute_symporter_sf"/>
</dbReference>
<dbReference type="GO" id="GO:0015297">
    <property type="term" value="F:antiporter activity"/>
    <property type="evidence" value="ECO:0007669"/>
    <property type="project" value="UniProtKB-KW"/>
</dbReference>
<keyword evidence="6" id="KW-0915">Sodium</keyword>
<feature type="transmembrane region" description="Helical" evidence="10">
    <location>
        <begin position="126"/>
        <end position="145"/>
    </location>
</feature>
<accession>A0A2M6WD27</accession>
<keyword evidence="7" id="KW-0406">Ion transport</keyword>
<feature type="transmembrane region" description="Helical" evidence="10">
    <location>
        <begin position="151"/>
        <end position="181"/>
    </location>
</feature>
<dbReference type="GO" id="GO:0006814">
    <property type="term" value="P:sodium ion transport"/>
    <property type="evidence" value="ECO:0007669"/>
    <property type="project" value="UniProtKB-KW"/>
</dbReference>
<evidence type="ECO:0000259" key="11">
    <source>
        <dbReference type="Pfam" id="PF00999"/>
    </source>
</evidence>
<feature type="domain" description="Cation/H+ exchanger transmembrane" evidence="11">
    <location>
        <begin position="2"/>
        <end position="241"/>
    </location>
</feature>
<keyword evidence="5 10" id="KW-1133">Transmembrane helix</keyword>
<dbReference type="PANTHER" id="PTHR43562:SF3">
    <property type="entry name" value="SODIUM ION_PROTON EXCHANGER (EUROFUNG)"/>
    <property type="match status" value="1"/>
</dbReference>
<dbReference type="GO" id="GO:1902600">
    <property type="term" value="P:proton transmembrane transport"/>
    <property type="evidence" value="ECO:0007669"/>
    <property type="project" value="InterPro"/>
</dbReference>
<dbReference type="PANTHER" id="PTHR43562">
    <property type="entry name" value="NAPA-TYPE SODIUM/HYDROGEN ANTIPORTER"/>
    <property type="match status" value="1"/>
</dbReference>
<feature type="non-terminal residue" evidence="12">
    <location>
        <position position="275"/>
    </location>
</feature>
<dbReference type="Gene3D" id="1.20.1530.20">
    <property type="match status" value="1"/>
</dbReference>
<dbReference type="EMBL" id="PFBO01000022">
    <property type="protein sequence ID" value="PIT90699.1"/>
    <property type="molecule type" value="Genomic_DNA"/>
</dbReference>
<evidence type="ECO:0000256" key="1">
    <source>
        <dbReference type="ARBA" id="ARBA00004141"/>
    </source>
</evidence>
<keyword evidence="3" id="KW-0050">Antiport</keyword>
<evidence type="ECO:0000256" key="9">
    <source>
        <dbReference type="ARBA" id="ARBA00023201"/>
    </source>
</evidence>
<evidence type="ECO:0000256" key="5">
    <source>
        <dbReference type="ARBA" id="ARBA00022989"/>
    </source>
</evidence>
<proteinExistence type="predicted"/>
<keyword evidence="4 10" id="KW-0812">Transmembrane</keyword>
<keyword evidence="8 10" id="KW-0472">Membrane</keyword>
<evidence type="ECO:0000256" key="10">
    <source>
        <dbReference type="SAM" id="Phobius"/>
    </source>
</evidence>
<comment type="caution">
    <text evidence="12">The sequence shown here is derived from an EMBL/GenBank/DDBJ whole genome shotgun (WGS) entry which is preliminary data.</text>
</comment>
<dbReference type="Proteomes" id="UP000230543">
    <property type="component" value="Unassembled WGS sequence"/>
</dbReference>